<dbReference type="EMBL" id="BMMK01000017">
    <property type="protein sequence ID" value="GGM63548.1"/>
    <property type="molecule type" value="Genomic_DNA"/>
</dbReference>
<evidence type="ECO:0000313" key="5">
    <source>
        <dbReference type="Proteomes" id="UP000637578"/>
    </source>
</evidence>
<organism evidence="4 5">
    <name type="scientific">Longimycelium tulufanense</name>
    <dbReference type="NCBI Taxonomy" id="907463"/>
    <lineage>
        <taxon>Bacteria</taxon>
        <taxon>Bacillati</taxon>
        <taxon>Actinomycetota</taxon>
        <taxon>Actinomycetes</taxon>
        <taxon>Pseudonocardiales</taxon>
        <taxon>Pseudonocardiaceae</taxon>
        <taxon>Longimycelium</taxon>
    </lineage>
</organism>
<proteinExistence type="predicted"/>
<feature type="transmembrane region" description="Helical" evidence="2">
    <location>
        <begin position="51"/>
        <end position="72"/>
    </location>
</feature>
<comment type="caution">
    <text evidence="4">The sequence shown here is derived from an EMBL/GenBank/DDBJ whole genome shotgun (WGS) entry which is preliminary data.</text>
</comment>
<keyword evidence="2" id="KW-1133">Transmembrane helix</keyword>
<evidence type="ECO:0000313" key="4">
    <source>
        <dbReference type="EMBL" id="GGM63548.1"/>
    </source>
</evidence>
<dbReference type="Pfam" id="PF01569">
    <property type="entry name" value="PAP2"/>
    <property type="match status" value="1"/>
</dbReference>
<name>A0A8J3CA17_9PSEU</name>
<dbReference type="SMART" id="SM00014">
    <property type="entry name" value="acidPPc"/>
    <property type="match status" value="1"/>
</dbReference>
<dbReference type="SUPFAM" id="SSF48317">
    <property type="entry name" value="Acid phosphatase/Vanadium-dependent haloperoxidase"/>
    <property type="match status" value="1"/>
</dbReference>
<dbReference type="InterPro" id="IPR000326">
    <property type="entry name" value="PAP2/HPO"/>
</dbReference>
<dbReference type="AlphaFoldDB" id="A0A8J3CA17"/>
<feature type="transmembrane region" description="Helical" evidence="2">
    <location>
        <begin position="224"/>
        <end position="245"/>
    </location>
</feature>
<feature type="transmembrane region" description="Helical" evidence="2">
    <location>
        <begin position="132"/>
        <end position="154"/>
    </location>
</feature>
<keyword evidence="5" id="KW-1185">Reference proteome</keyword>
<reference evidence="4" key="1">
    <citation type="journal article" date="2014" name="Int. J. Syst. Evol. Microbiol.">
        <title>Complete genome sequence of Corynebacterium casei LMG S-19264T (=DSM 44701T), isolated from a smear-ripened cheese.</title>
        <authorList>
            <consortium name="US DOE Joint Genome Institute (JGI-PGF)"/>
            <person name="Walter F."/>
            <person name="Albersmeier A."/>
            <person name="Kalinowski J."/>
            <person name="Ruckert C."/>
        </authorList>
    </citation>
    <scope>NUCLEOTIDE SEQUENCE</scope>
    <source>
        <strain evidence="4">CGMCC 4.5737</strain>
    </source>
</reference>
<feature type="transmembrane region" description="Helical" evidence="2">
    <location>
        <begin position="174"/>
        <end position="191"/>
    </location>
</feature>
<evidence type="ECO:0000256" key="2">
    <source>
        <dbReference type="SAM" id="Phobius"/>
    </source>
</evidence>
<gene>
    <name evidence="4" type="ORF">GCM10012275_37690</name>
</gene>
<feature type="transmembrane region" description="Helical" evidence="2">
    <location>
        <begin position="198"/>
        <end position="218"/>
    </location>
</feature>
<accession>A0A8J3CA17</accession>
<feature type="transmembrane region" description="Helical" evidence="2">
    <location>
        <begin position="106"/>
        <end position="125"/>
    </location>
</feature>
<evidence type="ECO:0000256" key="1">
    <source>
        <dbReference type="SAM" id="MobiDB-lite"/>
    </source>
</evidence>
<protein>
    <recommendedName>
        <fullName evidence="3">Phosphatidic acid phosphatase type 2/haloperoxidase domain-containing protein</fullName>
    </recommendedName>
</protein>
<dbReference type="Proteomes" id="UP000637578">
    <property type="component" value="Unassembled WGS sequence"/>
</dbReference>
<reference evidence="4" key="2">
    <citation type="submission" date="2020-09" db="EMBL/GenBank/DDBJ databases">
        <authorList>
            <person name="Sun Q."/>
            <person name="Zhou Y."/>
        </authorList>
    </citation>
    <scope>NUCLEOTIDE SEQUENCE</scope>
    <source>
        <strain evidence="4">CGMCC 4.5737</strain>
    </source>
</reference>
<keyword evidence="2" id="KW-0472">Membrane</keyword>
<dbReference type="Gene3D" id="1.20.144.10">
    <property type="entry name" value="Phosphatidic acid phosphatase type 2/haloperoxidase"/>
    <property type="match status" value="1"/>
</dbReference>
<feature type="domain" description="Phosphatidic acid phosphatase type 2/haloperoxidase" evidence="3">
    <location>
        <begin position="132"/>
        <end position="239"/>
    </location>
</feature>
<keyword evidence="2" id="KW-0812">Transmembrane</keyword>
<evidence type="ECO:0000259" key="3">
    <source>
        <dbReference type="SMART" id="SM00014"/>
    </source>
</evidence>
<dbReference type="InterPro" id="IPR036938">
    <property type="entry name" value="PAP2/HPO_sf"/>
</dbReference>
<sequence>MAGQLFTADDDSNREGSQVGLRHDGQRGVGSAAAERGQFAASSHRSRTPGLVGFLVTAVACVIAFIACYVVLVLTPGGQQVEDALFLKAWDPAVAKIMSPLSRFRIAADLVFPLAALATVWLVAVARRCRRLGRIGIGCIAASVGVAEVLKYVVLDRPALNGLSLTGGNSFPSGHVAFAMSFVLALVLVLPHRARPHVMAVGGTGVAVTAGMTVMAGWHRPSDIIGSTLLVLAVFCVAILLLARGGGVSVQPDQRSMQAMVAALMPMSFVLALWFTVGGTPAFAGTVTTAFLMVALRLLHSVDLSSQLHIVDRDLSHPTRQSVHNGHRCQRDDHVDD</sequence>
<feature type="region of interest" description="Disordered" evidence="1">
    <location>
        <begin position="1"/>
        <end position="26"/>
    </location>
</feature>
<dbReference type="RefSeq" id="WP_189059430.1">
    <property type="nucleotide sequence ID" value="NZ_BMMK01000017.1"/>
</dbReference>